<proteinExistence type="predicted"/>
<keyword evidence="2" id="KW-1185">Reference proteome</keyword>
<dbReference type="EMBL" id="CP014168">
    <property type="protein sequence ID" value="AOH83690.1"/>
    <property type="molecule type" value="Genomic_DNA"/>
</dbReference>
<accession>A0A1B3Z8D2</accession>
<dbReference type="OrthoDB" id="5298181at2"/>
<protein>
    <recommendedName>
        <fullName evidence="3">CopG family transcriptional regulator</fullName>
    </recommendedName>
</protein>
<reference evidence="1 2" key="1">
    <citation type="submission" date="2016-01" db="EMBL/GenBank/DDBJ databases">
        <title>Complete genome and mega plasmid sequence of Sphingomonas panacis DCY99 elicits systemic resistance in rice to Xanthomonas oryzae.</title>
        <authorList>
            <person name="Kim Y.J."/>
            <person name="Yang D.C."/>
            <person name="Sing P."/>
        </authorList>
    </citation>
    <scope>NUCLEOTIDE SEQUENCE [LARGE SCALE GENOMIC DNA]</scope>
    <source>
        <strain evidence="1 2">DCY99</strain>
    </source>
</reference>
<name>A0A1B3Z8D2_9SPHN</name>
<sequence>MNAPSRLTAPLDADTRAMVDRIAAQKGMSSADYAAEAIRRVAESDSDFDAFIQTGIDAADRGDLVPHAQVMAELDAMIEKHRARCPE</sequence>
<evidence type="ECO:0000313" key="1">
    <source>
        <dbReference type="EMBL" id="AOH83690.1"/>
    </source>
</evidence>
<gene>
    <name evidence="1" type="ORF">AWL63_06620</name>
</gene>
<dbReference type="KEGG" id="span:AWL63_06620"/>
<dbReference type="STRING" id="1560345.AWL63_06620"/>
<dbReference type="Proteomes" id="UP000094256">
    <property type="component" value="Chromosome"/>
</dbReference>
<evidence type="ECO:0008006" key="3">
    <source>
        <dbReference type="Google" id="ProtNLM"/>
    </source>
</evidence>
<organism evidence="1 2">
    <name type="scientific">Sphingomonas panacis</name>
    <dbReference type="NCBI Taxonomy" id="1560345"/>
    <lineage>
        <taxon>Bacteria</taxon>
        <taxon>Pseudomonadati</taxon>
        <taxon>Pseudomonadota</taxon>
        <taxon>Alphaproteobacteria</taxon>
        <taxon>Sphingomonadales</taxon>
        <taxon>Sphingomonadaceae</taxon>
        <taxon>Sphingomonas</taxon>
    </lineage>
</organism>
<dbReference type="AlphaFoldDB" id="A0A1B3Z8D2"/>
<evidence type="ECO:0000313" key="2">
    <source>
        <dbReference type="Proteomes" id="UP000094256"/>
    </source>
</evidence>
<dbReference type="Gene3D" id="6.20.450.20">
    <property type="match status" value="1"/>
</dbReference>